<keyword evidence="2" id="KW-1185">Reference proteome</keyword>
<protein>
    <submittedName>
        <fullName evidence="1">Uncharacterized protein</fullName>
    </submittedName>
</protein>
<proteinExistence type="predicted"/>
<evidence type="ECO:0000313" key="1">
    <source>
        <dbReference type="EMBL" id="KAG8201761.1"/>
    </source>
</evidence>
<organism evidence="1 2">
    <name type="scientific">Oedothorax gibbosus</name>
    <dbReference type="NCBI Taxonomy" id="931172"/>
    <lineage>
        <taxon>Eukaryota</taxon>
        <taxon>Metazoa</taxon>
        <taxon>Ecdysozoa</taxon>
        <taxon>Arthropoda</taxon>
        <taxon>Chelicerata</taxon>
        <taxon>Arachnida</taxon>
        <taxon>Araneae</taxon>
        <taxon>Araneomorphae</taxon>
        <taxon>Entelegynae</taxon>
        <taxon>Araneoidea</taxon>
        <taxon>Linyphiidae</taxon>
        <taxon>Erigoninae</taxon>
        <taxon>Oedothorax</taxon>
    </lineage>
</organism>
<comment type="caution">
    <text evidence="1">The sequence shown here is derived from an EMBL/GenBank/DDBJ whole genome shotgun (WGS) entry which is preliminary data.</text>
</comment>
<name>A0AAV6W3V8_9ARAC</name>
<evidence type="ECO:0000313" key="2">
    <source>
        <dbReference type="Proteomes" id="UP000827092"/>
    </source>
</evidence>
<reference evidence="1 2" key="1">
    <citation type="journal article" date="2022" name="Nat. Ecol. Evol.">
        <title>A masculinizing supergene underlies an exaggerated male reproductive morph in a spider.</title>
        <authorList>
            <person name="Hendrickx F."/>
            <person name="De Corte Z."/>
            <person name="Sonet G."/>
            <person name="Van Belleghem S.M."/>
            <person name="Kostlbacher S."/>
            <person name="Vangestel C."/>
        </authorList>
    </citation>
    <scope>NUCLEOTIDE SEQUENCE [LARGE SCALE GENOMIC DNA]</scope>
    <source>
        <strain evidence="1">W744_W776</strain>
    </source>
</reference>
<dbReference type="Proteomes" id="UP000827092">
    <property type="component" value="Unassembled WGS sequence"/>
</dbReference>
<gene>
    <name evidence="1" type="ORF">JTE90_012820</name>
</gene>
<dbReference type="AlphaFoldDB" id="A0AAV6W3V8"/>
<accession>A0AAV6W3V8</accession>
<sequence>MFLKCKYLTVADELGFHVNIEPGTANLSPADVTMYSSANGNGIAAAYAYIRRQRLIQRTRNLNPADMTGWLICRLQRNRSCLWYWCSWTPQQAVRPQTGPAARPSEGREVRARAIYRSTCCRIRCLNFDMDFLSRNFDLDWI</sequence>
<dbReference type="EMBL" id="JAFNEN010000003">
    <property type="protein sequence ID" value="KAG8201761.1"/>
    <property type="molecule type" value="Genomic_DNA"/>
</dbReference>